<dbReference type="SUPFAM" id="SSF47060">
    <property type="entry name" value="S15/NS1 RNA-binding domain"/>
    <property type="match status" value="1"/>
</dbReference>
<evidence type="ECO:0000256" key="1">
    <source>
        <dbReference type="ARBA" id="ARBA00004173"/>
    </source>
</evidence>
<feature type="coiled-coil region" evidence="10">
    <location>
        <begin position="245"/>
        <end position="272"/>
    </location>
</feature>
<evidence type="ECO:0000256" key="10">
    <source>
        <dbReference type="SAM" id="Coils"/>
    </source>
</evidence>
<dbReference type="Gene3D" id="1.10.287.10">
    <property type="entry name" value="S15/NS1, RNA-binding"/>
    <property type="match status" value="1"/>
</dbReference>
<accession>A0A9P0MBQ8</accession>
<dbReference type="InterPro" id="IPR052137">
    <property type="entry name" value="uS15_ribosomal"/>
</dbReference>
<evidence type="ECO:0000256" key="3">
    <source>
        <dbReference type="ARBA" id="ARBA00022946"/>
    </source>
</evidence>
<keyword evidence="3" id="KW-0809">Transit peptide</keyword>
<evidence type="ECO:0000256" key="8">
    <source>
        <dbReference type="ARBA" id="ARBA00035528"/>
    </source>
</evidence>
<comment type="similarity">
    <text evidence="2 9">Belongs to the universal ribosomal protein uS15 family.</text>
</comment>
<dbReference type="EMBL" id="CAKOFQ010007941">
    <property type="protein sequence ID" value="CAH2010092.1"/>
    <property type="molecule type" value="Genomic_DNA"/>
</dbReference>
<keyword evidence="4 9" id="KW-0689">Ribosomal protein</keyword>
<evidence type="ECO:0000256" key="2">
    <source>
        <dbReference type="ARBA" id="ARBA00008434"/>
    </source>
</evidence>
<dbReference type="InterPro" id="IPR009068">
    <property type="entry name" value="uS15_NS1_RNA-bd_sf"/>
</dbReference>
<gene>
    <name evidence="11" type="ORF">ACAOBT_LOCUS31305</name>
</gene>
<dbReference type="GO" id="GO:0032543">
    <property type="term" value="P:mitochondrial translation"/>
    <property type="evidence" value="ECO:0007669"/>
    <property type="project" value="TreeGrafter"/>
</dbReference>
<name>A0A9P0MBQ8_ACAOB</name>
<evidence type="ECO:0000256" key="9">
    <source>
        <dbReference type="RuleBase" id="RU003919"/>
    </source>
</evidence>
<evidence type="ECO:0000313" key="12">
    <source>
        <dbReference type="Proteomes" id="UP001152888"/>
    </source>
</evidence>
<dbReference type="AlphaFoldDB" id="A0A9P0MBQ8"/>
<keyword evidence="6 9" id="KW-0687">Ribonucleoprotein</keyword>
<keyword evidence="12" id="KW-1185">Reference proteome</keyword>
<dbReference type="PANTHER" id="PTHR46685">
    <property type="entry name" value="28S RIBOSOMAL PROTEIN S15, MITOCHONDRIAL"/>
    <property type="match status" value="1"/>
</dbReference>
<dbReference type="PANTHER" id="PTHR46685:SF1">
    <property type="entry name" value="SMALL RIBOSOMAL SUBUNIT PROTEIN US15M"/>
    <property type="match status" value="1"/>
</dbReference>
<proteinExistence type="inferred from homology"/>
<comment type="caution">
    <text evidence="11">The sequence shown here is derived from an EMBL/GenBank/DDBJ whole genome shotgun (WGS) entry which is preliminary data.</text>
</comment>
<organism evidence="11 12">
    <name type="scientific">Acanthoscelides obtectus</name>
    <name type="common">Bean weevil</name>
    <name type="synonym">Bruchus obtectus</name>
    <dbReference type="NCBI Taxonomy" id="200917"/>
    <lineage>
        <taxon>Eukaryota</taxon>
        <taxon>Metazoa</taxon>
        <taxon>Ecdysozoa</taxon>
        <taxon>Arthropoda</taxon>
        <taxon>Hexapoda</taxon>
        <taxon>Insecta</taxon>
        <taxon>Pterygota</taxon>
        <taxon>Neoptera</taxon>
        <taxon>Endopterygota</taxon>
        <taxon>Coleoptera</taxon>
        <taxon>Polyphaga</taxon>
        <taxon>Cucujiformia</taxon>
        <taxon>Chrysomeloidea</taxon>
        <taxon>Chrysomelidae</taxon>
        <taxon>Bruchinae</taxon>
        <taxon>Bruchini</taxon>
        <taxon>Acanthoscelides</taxon>
    </lineage>
</organism>
<dbReference type="GO" id="GO:0003735">
    <property type="term" value="F:structural constituent of ribosome"/>
    <property type="evidence" value="ECO:0007669"/>
    <property type="project" value="InterPro"/>
</dbReference>
<dbReference type="GO" id="GO:0005763">
    <property type="term" value="C:mitochondrial small ribosomal subunit"/>
    <property type="evidence" value="ECO:0007669"/>
    <property type="project" value="TreeGrafter"/>
</dbReference>
<evidence type="ECO:0000256" key="6">
    <source>
        <dbReference type="ARBA" id="ARBA00023274"/>
    </source>
</evidence>
<keyword evidence="5" id="KW-0496">Mitochondrion</keyword>
<dbReference type="SMART" id="SM01387">
    <property type="entry name" value="Ribosomal_S15"/>
    <property type="match status" value="1"/>
</dbReference>
<comment type="subcellular location">
    <subcellularLocation>
        <location evidence="1">Mitochondrion</location>
    </subcellularLocation>
</comment>
<dbReference type="GO" id="GO:0003723">
    <property type="term" value="F:RNA binding"/>
    <property type="evidence" value="ECO:0007669"/>
    <property type="project" value="TreeGrafter"/>
</dbReference>
<evidence type="ECO:0000313" key="11">
    <source>
        <dbReference type="EMBL" id="CAH2010092.1"/>
    </source>
</evidence>
<reference evidence="11" key="1">
    <citation type="submission" date="2022-03" db="EMBL/GenBank/DDBJ databases">
        <authorList>
            <person name="Sayadi A."/>
        </authorList>
    </citation>
    <scope>NUCLEOTIDE SEQUENCE</scope>
</reference>
<evidence type="ECO:0000256" key="7">
    <source>
        <dbReference type="ARBA" id="ARBA00035249"/>
    </source>
</evidence>
<dbReference type="Proteomes" id="UP001152888">
    <property type="component" value="Unassembled WGS sequence"/>
</dbReference>
<evidence type="ECO:0000256" key="4">
    <source>
        <dbReference type="ARBA" id="ARBA00022980"/>
    </source>
</evidence>
<protein>
    <recommendedName>
        <fullName evidence="7">Small ribosomal subunit protein uS15m</fullName>
    </recommendedName>
    <alternativeName>
        <fullName evidence="8">28S ribosomal protein S15, mitochondrial</fullName>
    </alternativeName>
</protein>
<sequence>MNNLRSLLSHHGPIPNTLYRHYAFKSDLKIKWVRPEKIPCYKPAKSGDLEGFPGIDKKQPILDFRDSKELETADDNVKKLFSLEFAPQKYTHRVYFHEFVDKVKRHEYDIASIEVKIAKWTGVIRAFQECMERFPRNKRLKVSLKELIDKRKKHLKYLRRWDYKRFEWLLETINMVYKPPPNEFHWITRKDSLRKLTDQHCEKIRSERLNQYKQQLENEQPAFLEEKIRTLQFIREEQKECGAEVTVTEEEIDNCRKLLDELKLKKKDDKDKKY</sequence>
<dbReference type="InterPro" id="IPR000589">
    <property type="entry name" value="Ribosomal_uS15"/>
</dbReference>
<evidence type="ECO:0000256" key="5">
    <source>
        <dbReference type="ARBA" id="ARBA00023128"/>
    </source>
</evidence>
<dbReference type="Pfam" id="PF00312">
    <property type="entry name" value="Ribosomal_S15"/>
    <property type="match status" value="1"/>
</dbReference>
<keyword evidence="10" id="KW-0175">Coiled coil</keyword>
<dbReference type="OrthoDB" id="441444at2759"/>